<evidence type="ECO:0000313" key="2">
    <source>
        <dbReference type="EMBL" id="KAJ8315628.1"/>
    </source>
</evidence>
<dbReference type="InterPro" id="IPR021298">
    <property type="entry name" value="CFAP298"/>
</dbReference>
<dbReference type="PANTHER" id="PTHR13238:SF0">
    <property type="entry name" value="CILIA- AND FLAGELLA-ASSOCIATED PROTEIN 298"/>
    <property type="match status" value="1"/>
</dbReference>
<name>A0ABQ9FIS1_TEGGR</name>
<keyword evidence="3" id="KW-1185">Reference proteome</keyword>
<dbReference type="Proteomes" id="UP001217089">
    <property type="component" value="Unassembled WGS sequence"/>
</dbReference>
<evidence type="ECO:0000313" key="3">
    <source>
        <dbReference type="Proteomes" id="UP001217089"/>
    </source>
</evidence>
<evidence type="ECO:0008006" key="4">
    <source>
        <dbReference type="Google" id="ProtNLM"/>
    </source>
</evidence>
<comment type="similarity">
    <text evidence="1">Belongs to the CFAP298 family.</text>
</comment>
<dbReference type="EMBL" id="JARBDR010000337">
    <property type="protein sequence ID" value="KAJ8315628.1"/>
    <property type="molecule type" value="Genomic_DNA"/>
</dbReference>
<reference evidence="2 3" key="1">
    <citation type="submission" date="2022-12" db="EMBL/GenBank/DDBJ databases">
        <title>Chromosome-level genome of Tegillarca granosa.</title>
        <authorList>
            <person name="Kim J."/>
        </authorList>
    </citation>
    <scope>NUCLEOTIDE SEQUENCE [LARGE SCALE GENOMIC DNA]</scope>
    <source>
        <strain evidence="2">Teg-2019</strain>
        <tissue evidence="2">Adductor muscle</tissue>
    </source>
</reference>
<gene>
    <name evidence="2" type="ORF">KUTeg_007778</name>
</gene>
<sequence length="292" mass="33164">MVKLHIKQGDQSQFLYDTTVEIPINDLLKDVVAIYNGRLKVQRICAEIEELAKHGITLPPNMQGLTDEQIEDLKLKDEWETKCTPSGGAVFKKDDIGRRNGQAPNDKMAEVLNKTVKEAKDMISKEKVKIDVCVTQATVKEALDILRGAVTIVYPMGLPPHDPIFAEFENTEDLSWNTGKASLEVIEEANASIWFSGKEWTRGKQIKDFIGKNEKTKIIAKLQKKGHGAPAREPVVSEEEQKKMMAYYYKKQEEFKKLEAEAEDSYMDSPWADNNQLKRQFHGIGNVKWGPR</sequence>
<evidence type="ECO:0000256" key="1">
    <source>
        <dbReference type="ARBA" id="ARBA00009619"/>
    </source>
</evidence>
<dbReference type="PANTHER" id="PTHR13238">
    <property type="entry name" value="PROTEIN C21ORF59"/>
    <property type="match status" value="1"/>
</dbReference>
<protein>
    <recommendedName>
        <fullName evidence="4">Cilia- and flagella-associated protein 298</fullName>
    </recommendedName>
</protein>
<proteinExistence type="inferred from homology"/>
<comment type="caution">
    <text evidence="2">The sequence shown here is derived from an EMBL/GenBank/DDBJ whole genome shotgun (WGS) entry which is preliminary data.</text>
</comment>
<organism evidence="2 3">
    <name type="scientific">Tegillarca granosa</name>
    <name type="common">Malaysian cockle</name>
    <name type="synonym">Anadara granosa</name>
    <dbReference type="NCBI Taxonomy" id="220873"/>
    <lineage>
        <taxon>Eukaryota</taxon>
        <taxon>Metazoa</taxon>
        <taxon>Spiralia</taxon>
        <taxon>Lophotrochozoa</taxon>
        <taxon>Mollusca</taxon>
        <taxon>Bivalvia</taxon>
        <taxon>Autobranchia</taxon>
        <taxon>Pteriomorphia</taxon>
        <taxon>Arcoida</taxon>
        <taxon>Arcoidea</taxon>
        <taxon>Arcidae</taxon>
        <taxon>Tegillarca</taxon>
    </lineage>
</organism>
<dbReference type="Pfam" id="PF11069">
    <property type="entry name" value="CFAP298"/>
    <property type="match status" value="1"/>
</dbReference>
<accession>A0ABQ9FIS1</accession>